<proteinExistence type="predicted"/>
<feature type="transmembrane region" description="Helical" evidence="2">
    <location>
        <begin position="38"/>
        <end position="59"/>
    </location>
</feature>
<evidence type="ECO:0008006" key="5">
    <source>
        <dbReference type="Google" id="ProtNLM"/>
    </source>
</evidence>
<keyword evidence="2" id="KW-0472">Membrane</keyword>
<protein>
    <recommendedName>
        <fullName evidence="5">PASTA domain-containing protein</fullName>
    </recommendedName>
</protein>
<keyword evidence="4" id="KW-1185">Reference proteome</keyword>
<gene>
    <name evidence="3" type="ORF">ACFFRI_17375</name>
</gene>
<feature type="compositionally biased region" description="Low complexity" evidence="1">
    <location>
        <begin position="249"/>
        <end position="260"/>
    </location>
</feature>
<dbReference type="Proteomes" id="UP001589750">
    <property type="component" value="Unassembled WGS sequence"/>
</dbReference>
<feature type="region of interest" description="Disordered" evidence="1">
    <location>
        <begin position="58"/>
        <end position="86"/>
    </location>
</feature>
<keyword evidence="2" id="KW-1133">Transmembrane helix</keyword>
<keyword evidence="2" id="KW-0812">Transmembrane</keyword>
<dbReference type="RefSeq" id="WP_140009977.1">
    <property type="nucleotide sequence ID" value="NZ_JBHMDG010000026.1"/>
</dbReference>
<evidence type="ECO:0000313" key="3">
    <source>
        <dbReference type="EMBL" id="MFB9314833.1"/>
    </source>
</evidence>
<evidence type="ECO:0000256" key="2">
    <source>
        <dbReference type="SAM" id="Phobius"/>
    </source>
</evidence>
<sequence length="390" mass="41464">MTDERPSTLEELDALRLGPAPVRDLLAAGHHIKRRRRAVLASVAVAAVVVAGVSVATAGTPSPDHRIDTADQPDAPDLEPFPDPPGGTKWVGASGVVVAVPHDWFVVESACRISTLLTNVVSIRTNPHQTDPNDRCEDRIEAEAVVTFAPYDEADRNRDDSLLCKDSIPSVCYASAPFPDQHVTIRFRIAGVDAADEIARIRASAMALPDDWTTVPFGGEYRLTKRRAVLGQAGFEVDDSRVLDTPDQPVSSEPESGSPVRDGGTITLSPVSRDPEPHDLTVVVHTLGYNNQGLPTGVASWDAVAETVTFRPRTPDRCPPVGTATRDGSSVSLSIERPKAGCGAIPEQASLIISGLTEAPIELTVTEEGQTQTVPVLDDVTTDDTSGAGR</sequence>
<name>A0ABV5KFE2_9ACTN</name>
<accession>A0ABV5KFE2</accession>
<evidence type="ECO:0000313" key="4">
    <source>
        <dbReference type="Proteomes" id="UP001589750"/>
    </source>
</evidence>
<comment type="caution">
    <text evidence="3">The sequence shown here is derived from an EMBL/GenBank/DDBJ whole genome shotgun (WGS) entry which is preliminary data.</text>
</comment>
<evidence type="ECO:0000256" key="1">
    <source>
        <dbReference type="SAM" id="MobiDB-lite"/>
    </source>
</evidence>
<reference evidence="3 4" key="1">
    <citation type="submission" date="2024-09" db="EMBL/GenBank/DDBJ databases">
        <authorList>
            <person name="Sun Q."/>
            <person name="Mori K."/>
        </authorList>
    </citation>
    <scope>NUCLEOTIDE SEQUENCE [LARGE SCALE GENOMIC DNA]</scope>
    <source>
        <strain evidence="3 4">JCM 9626</strain>
    </source>
</reference>
<organism evidence="3 4">
    <name type="scientific">Nocardioides plantarum</name>
    <dbReference type="NCBI Taxonomy" id="29299"/>
    <lineage>
        <taxon>Bacteria</taxon>
        <taxon>Bacillati</taxon>
        <taxon>Actinomycetota</taxon>
        <taxon>Actinomycetes</taxon>
        <taxon>Propionibacteriales</taxon>
        <taxon>Nocardioidaceae</taxon>
        <taxon>Nocardioides</taxon>
    </lineage>
</organism>
<feature type="region of interest" description="Disordered" evidence="1">
    <location>
        <begin position="238"/>
        <end position="275"/>
    </location>
</feature>
<dbReference type="EMBL" id="JBHMDG010000026">
    <property type="protein sequence ID" value="MFB9314833.1"/>
    <property type="molecule type" value="Genomic_DNA"/>
</dbReference>